<dbReference type="Gene3D" id="3.40.960.10">
    <property type="entry name" value="VSR Endonuclease"/>
    <property type="match status" value="1"/>
</dbReference>
<dbReference type="KEGG" id="sva:SVA_1496"/>
<dbReference type="AlphaFoldDB" id="A0A1B4V3D2"/>
<feature type="region of interest" description="Disordered" evidence="1">
    <location>
        <begin position="91"/>
        <end position="120"/>
    </location>
</feature>
<dbReference type="InterPro" id="IPR007569">
    <property type="entry name" value="DUF559"/>
</dbReference>
<dbReference type="InterPro" id="IPR011335">
    <property type="entry name" value="Restrct_endonuc-II-like"/>
</dbReference>
<keyword evidence="3" id="KW-0489">Methyltransferase</keyword>
<dbReference type="EMBL" id="AP014936">
    <property type="protein sequence ID" value="BAU48058.1"/>
    <property type="molecule type" value="Genomic_DNA"/>
</dbReference>
<evidence type="ECO:0000256" key="1">
    <source>
        <dbReference type="SAM" id="MobiDB-lite"/>
    </source>
</evidence>
<dbReference type="CDD" id="cd01038">
    <property type="entry name" value="Endonuclease_DUF559"/>
    <property type="match status" value="1"/>
</dbReference>
<reference evidence="3 4" key="1">
    <citation type="submission" date="2015-08" db="EMBL/GenBank/DDBJ databases">
        <title>Complete genome sequence of Sulfurifustis variabilis.</title>
        <authorList>
            <person name="Miura A."/>
            <person name="Kojima H."/>
            <person name="Fukui M."/>
        </authorList>
    </citation>
    <scope>NUCLEOTIDE SEQUENCE [LARGE SCALE GENOMIC DNA]</scope>
    <source>
        <strain evidence="4">skN76</strain>
    </source>
</reference>
<evidence type="ECO:0000259" key="2">
    <source>
        <dbReference type="Pfam" id="PF04480"/>
    </source>
</evidence>
<keyword evidence="3" id="KW-0808">Transferase</keyword>
<evidence type="ECO:0000313" key="4">
    <source>
        <dbReference type="Proteomes" id="UP000218899"/>
    </source>
</evidence>
<proteinExistence type="predicted"/>
<keyword evidence="4" id="KW-1185">Reference proteome</keyword>
<dbReference type="SUPFAM" id="SSF52980">
    <property type="entry name" value="Restriction endonuclease-like"/>
    <property type="match status" value="1"/>
</dbReference>
<organism evidence="3 4">
    <name type="scientific">Sulfurifustis variabilis</name>
    <dbReference type="NCBI Taxonomy" id="1675686"/>
    <lineage>
        <taxon>Bacteria</taxon>
        <taxon>Pseudomonadati</taxon>
        <taxon>Pseudomonadota</taxon>
        <taxon>Gammaproteobacteria</taxon>
        <taxon>Acidiferrobacterales</taxon>
        <taxon>Acidiferrobacteraceae</taxon>
        <taxon>Sulfurifustis</taxon>
    </lineage>
</organism>
<protein>
    <submittedName>
        <fullName evidence="3">DNA methyltransferase</fullName>
    </submittedName>
</protein>
<feature type="domain" description="DUF559" evidence="2">
    <location>
        <begin position="18"/>
        <end position="81"/>
    </location>
</feature>
<dbReference type="Proteomes" id="UP000218899">
    <property type="component" value="Chromosome"/>
</dbReference>
<dbReference type="GO" id="GO:0008168">
    <property type="term" value="F:methyltransferase activity"/>
    <property type="evidence" value="ECO:0007669"/>
    <property type="project" value="UniProtKB-KW"/>
</dbReference>
<dbReference type="InterPro" id="IPR047216">
    <property type="entry name" value="Endonuclease_DUF559_bact"/>
</dbReference>
<evidence type="ECO:0000313" key="3">
    <source>
        <dbReference type="EMBL" id="BAU48058.1"/>
    </source>
</evidence>
<accession>A0A1B4V3D2</accession>
<dbReference type="PANTHER" id="PTHR38590:SF1">
    <property type="entry name" value="BLL0828 PROTEIN"/>
    <property type="match status" value="1"/>
</dbReference>
<gene>
    <name evidence="3" type="ORF">SVA_1496</name>
</gene>
<sequence length="120" mass="13703">MRERERSEVQAPAANWPYIVDFVCFEARLVIEVDGGRHLNSDTDRTRHGWFTQQEFRVLRFWDNEVLNETAAVLETIAAFLTPLPRPLCSPHPWGSPLRGRPDGQPNSLPANLSHKGRGE</sequence>
<dbReference type="GO" id="GO:0032259">
    <property type="term" value="P:methylation"/>
    <property type="evidence" value="ECO:0007669"/>
    <property type="project" value="UniProtKB-KW"/>
</dbReference>
<name>A0A1B4V3D2_9GAMM</name>
<dbReference type="Pfam" id="PF04480">
    <property type="entry name" value="DUF559"/>
    <property type="match status" value="1"/>
</dbReference>
<dbReference type="PANTHER" id="PTHR38590">
    <property type="entry name" value="BLL0828 PROTEIN"/>
    <property type="match status" value="1"/>
</dbReference>